<keyword evidence="5" id="KW-0742">SOS response</keyword>
<evidence type="ECO:0000256" key="3">
    <source>
        <dbReference type="ARBA" id="ARBA00023199"/>
    </source>
</evidence>
<dbReference type="Pfam" id="PF00817">
    <property type="entry name" value="IMS"/>
    <property type="match status" value="1"/>
</dbReference>
<dbReference type="InterPro" id="IPR001126">
    <property type="entry name" value="UmuC"/>
</dbReference>
<gene>
    <name evidence="7" type="ORF">QM480_04470</name>
</gene>
<dbReference type="Pfam" id="PF13438">
    <property type="entry name" value="DUF4113"/>
    <property type="match status" value="1"/>
</dbReference>
<organism evidence="7 8">
    <name type="scientific">Flectobacillus longus</name>
    <dbReference type="NCBI Taxonomy" id="2984207"/>
    <lineage>
        <taxon>Bacteria</taxon>
        <taxon>Pseudomonadati</taxon>
        <taxon>Bacteroidota</taxon>
        <taxon>Cytophagia</taxon>
        <taxon>Cytophagales</taxon>
        <taxon>Flectobacillaceae</taxon>
        <taxon>Flectobacillus</taxon>
    </lineage>
</organism>
<dbReference type="Gene3D" id="3.40.1170.60">
    <property type="match status" value="1"/>
</dbReference>
<evidence type="ECO:0000313" key="7">
    <source>
        <dbReference type="EMBL" id="MDI9863563.1"/>
    </source>
</evidence>
<keyword evidence="3" id="KW-0741">SOS mutagenesis</keyword>
<dbReference type="RefSeq" id="WP_283368841.1">
    <property type="nucleotide sequence ID" value="NZ_JASHID010000003.1"/>
</dbReference>
<dbReference type="InterPro" id="IPR050116">
    <property type="entry name" value="DNA_polymerase-Y"/>
</dbReference>
<dbReference type="InterPro" id="IPR043128">
    <property type="entry name" value="Rev_trsase/Diguanyl_cyclase"/>
</dbReference>
<dbReference type="SUPFAM" id="SSF56672">
    <property type="entry name" value="DNA/RNA polymerases"/>
    <property type="match status" value="1"/>
</dbReference>
<protein>
    <submittedName>
        <fullName evidence="7">Y-family DNA polymerase</fullName>
    </submittedName>
</protein>
<accession>A0ABT6YK98</accession>
<keyword evidence="2" id="KW-0227">DNA damage</keyword>
<dbReference type="Pfam" id="PF11799">
    <property type="entry name" value="IMS_C"/>
    <property type="match status" value="1"/>
</dbReference>
<dbReference type="InterPro" id="IPR025188">
    <property type="entry name" value="DUF4113"/>
</dbReference>
<dbReference type="Gene3D" id="3.30.70.270">
    <property type="match status" value="1"/>
</dbReference>
<evidence type="ECO:0000256" key="1">
    <source>
        <dbReference type="ARBA" id="ARBA00010945"/>
    </source>
</evidence>
<evidence type="ECO:0000256" key="4">
    <source>
        <dbReference type="ARBA" id="ARBA00023204"/>
    </source>
</evidence>
<evidence type="ECO:0000256" key="5">
    <source>
        <dbReference type="ARBA" id="ARBA00023236"/>
    </source>
</evidence>
<dbReference type="Proteomes" id="UP001236569">
    <property type="component" value="Unassembled WGS sequence"/>
</dbReference>
<feature type="domain" description="UmuC" evidence="6">
    <location>
        <begin position="2"/>
        <end position="184"/>
    </location>
</feature>
<dbReference type="InterPro" id="IPR017961">
    <property type="entry name" value="DNA_pol_Y-fam_little_finger"/>
</dbReference>
<dbReference type="PANTHER" id="PTHR11076">
    <property type="entry name" value="DNA REPAIR POLYMERASE UMUC / TRANSFERASE FAMILY MEMBER"/>
    <property type="match status" value="1"/>
</dbReference>
<comment type="caution">
    <text evidence="7">The sequence shown here is derived from an EMBL/GenBank/DDBJ whole genome shotgun (WGS) entry which is preliminary data.</text>
</comment>
<evidence type="ECO:0000256" key="2">
    <source>
        <dbReference type="ARBA" id="ARBA00022763"/>
    </source>
</evidence>
<proteinExistence type="inferred from homology"/>
<reference evidence="7 8" key="1">
    <citation type="submission" date="2023-05" db="EMBL/GenBank/DDBJ databases">
        <title>Novel species of genus Flectobacillus isolated from stream in China.</title>
        <authorList>
            <person name="Lu H."/>
        </authorList>
    </citation>
    <scope>NUCLEOTIDE SEQUENCE [LARGE SCALE GENOMIC DNA]</scope>
    <source>
        <strain evidence="7 8">DC10W</strain>
    </source>
</reference>
<dbReference type="PROSITE" id="PS50173">
    <property type="entry name" value="UMUC"/>
    <property type="match status" value="1"/>
</dbReference>
<sequence length="418" mass="47099">MIALVDCNNFYVSCERLFAPELKNKPVVVLSNNDGCVIARSDEAKELGVKMGVSAFEVKDLVQSGKLQAFSSNYVLYGDLSNRVVQTLSQFSNEIEVYSIDESFLNLQGVSDLENYAIQIRTKVRQCTGIPTCVGVASTKTLAKIASRYAKKNHKETGVWILDTPEKIEQVLRATPIEDIWGVGRRYAKMLEAYNMYTAFDFTQTNEHWVRAKMSVVGQRMLYELRGIPCLSVDLVNEPKKNICTSRSFGTMLTQYGPLSEAVSNFAAACAFKLRKQKSVANYVHVFVTTNPFSKHEKQYFNSITITLPVADSDSRVIIKNALLGLSKIYRDGFKYKKAGVIVSGIVPEDEYQLALFSPNPNNNARKVMEVLDAINHSNGRNKLKLAAQGFDRTWKLKNERLSQRYTTRFDELLVINI</sequence>
<dbReference type="Gene3D" id="1.10.150.20">
    <property type="entry name" value="5' to 3' exonuclease, C-terminal subdomain"/>
    <property type="match status" value="1"/>
</dbReference>
<dbReference type="PANTHER" id="PTHR11076:SF34">
    <property type="entry name" value="PROTEIN UMUC"/>
    <property type="match status" value="1"/>
</dbReference>
<name>A0ABT6YK98_9BACT</name>
<evidence type="ECO:0000313" key="8">
    <source>
        <dbReference type="Proteomes" id="UP001236569"/>
    </source>
</evidence>
<keyword evidence="4" id="KW-0234">DNA repair</keyword>
<dbReference type="InterPro" id="IPR043502">
    <property type="entry name" value="DNA/RNA_pol_sf"/>
</dbReference>
<dbReference type="EMBL" id="JASHID010000003">
    <property type="protein sequence ID" value="MDI9863563.1"/>
    <property type="molecule type" value="Genomic_DNA"/>
</dbReference>
<dbReference type="CDD" id="cd01700">
    <property type="entry name" value="PolY_Pol_V_umuC"/>
    <property type="match status" value="1"/>
</dbReference>
<comment type="similarity">
    <text evidence="1">Belongs to the DNA polymerase type-Y family.</text>
</comment>
<evidence type="ECO:0000259" key="6">
    <source>
        <dbReference type="PROSITE" id="PS50173"/>
    </source>
</evidence>
<keyword evidence="8" id="KW-1185">Reference proteome</keyword>